<evidence type="ECO:0000259" key="5">
    <source>
        <dbReference type="PROSITE" id="PS50931"/>
    </source>
</evidence>
<evidence type="ECO:0000256" key="3">
    <source>
        <dbReference type="ARBA" id="ARBA00023125"/>
    </source>
</evidence>
<keyword evidence="4" id="KW-0804">Transcription</keyword>
<evidence type="ECO:0000313" key="7">
    <source>
        <dbReference type="Proteomes" id="UP000182466"/>
    </source>
</evidence>
<dbReference type="OrthoDB" id="9803735at2"/>
<dbReference type="STRING" id="999627.SAMN05216236_16410"/>
<protein>
    <submittedName>
        <fullName evidence="6">Transcriptional regulator</fullName>
    </submittedName>
</protein>
<keyword evidence="2" id="KW-0805">Transcription regulation</keyword>
<dbReference type="eggNOG" id="COG0583">
    <property type="taxonomic scope" value="Bacteria"/>
</dbReference>
<dbReference type="EMBL" id="FPAW01000064">
    <property type="protein sequence ID" value="SFU21612.1"/>
    <property type="molecule type" value="Genomic_DNA"/>
</dbReference>
<dbReference type="GO" id="GO:0003677">
    <property type="term" value="F:DNA binding"/>
    <property type="evidence" value="ECO:0007669"/>
    <property type="project" value="UniProtKB-KW"/>
</dbReference>
<evidence type="ECO:0000313" key="6">
    <source>
        <dbReference type="EMBL" id="SFU21612.1"/>
    </source>
</evidence>
<dbReference type="AlphaFoldDB" id="A0A1I7ECL4"/>
<dbReference type="InterPro" id="IPR005119">
    <property type="entry name" value="LysR_subst-bd"/>
</dbReference>
<dbReference type="SUPFAM" id="SSF53850">
    <property type="entry name" value="Periplasmic binding protein-like II"/>
    <property type="match status" value="1"/>
</dbReference>
<dbReference type="Pfam" id="PF00126">
    <property type="entry name" value="HTH_1"/>
    <property type="match status" value="1"/>
</dbReference>
<evidence type="ECO:0000256" key="2">
    <source>
        <dbReference type="ARBA" id="ARBA00023015"/>
    </source>
</evidence>
<dbReference type="InterPro" id="IPR050176">
    <property type="entry name" value="LTTR"/>
</dbReference>
<dbReference type="Proteomes" id="UP000182466">
    <property type="component" value="Unassembled WGS sequence"/>
</dbReference>
<keyword evidence="3" id="KW-0238">DNA-binding</keyword>
<comment type="similarity">
    <text evidence="1">Belongs to the LysR transcriptional regulatory family.</text>
</comment>
<dbReference type="Pfam" id="PF03466">
    <property type="entry name" value="LysR_substrate"/>
    <property type="match status" value="1"/>
</dbReference>
<feature type="domain" description="HTH lysR-type" evidence="5">
    <location>
        <begin position="4"/>
        <end position="61"/>
    </location>
</feature>
<dbReference type="PANTHER" id="PTHR30579">
    <property type="entry name" value="TRANSCRIPTIONAL REGULATOR"/>
    <property type="match status" value="1"/>
</dbReference>
<dbReference type="InterPro" id="IPR000847">
    <property type="entry name" value="LysR_HTH_N"/>
</dbReference>
<sequence length="289" mass="31227">MARLDSDLLRTFLAIVEAGSVTGGAGRIHRSQSATSLQLKQLEAVVGQPLLERHGRGVVLTAAGQRLFPVARQVIDSLDRALASFRTDNIEGRLKVGIAEDAADGHLADVLAAFCRTHPRVELEVHCAFGEGFSTAVSNGKLDLAVYEVPEVGPTQERLYDERLVWMAARHCDAACRDPLPIAVFDRSCWWRNAALADLEASGRAYRIVFSSENVLGVRAAVAAGMAVALLKERAQDDTLISLPEMAPPRSSHTILDVASHASGDAMNALRNAIQLKCLGLKRSEALWN</sequence>
<dbReference type="RefSeq" id="WP_074920825.1">
    <property type="nucleotide sequence ID" value="NZ_FPAW01000064.1"/>
</dbReference>
<dbReference type="InterPro" id="IPR036390">
    <property type="entry name" value="WH_DNA-bd_sf"/>
</dbReference>
<accession>A0A1I7ECL4</accession>
<organism evidence="6 7">
    <name type="scientific">Sedimentitalea nanhaiensis</name>
    <dbReference type="NCBI Taxonomy" id="999627"/>
    <lineage>
        <taxon>Bacteria</taxon>
        <taxon>Pseudomonadati</taxon>
        <taxon>Pseudomonadota</taxon>
        <taxon>Alphaproteobacteria</taxon>
        <taxon>Rhodobacterales</taxon>
        <taxon>Paracoccaceae</taxon>
        <taxon>Sedimentitalea</taxon>
    </lineage>
</organism>
<dbReference type="GO" id="GO:0003700">
    <property type="term" value="F:DNA-binding transcription factor activity"/>
    <property type="evidence" value="ECO:0007669"/>
    <property type="project" value="InterPro"/>
</dbReference>
<dbReference type="PANTHER" id="PTHR30579:SF7">
    <property type="entry name" value="HTH-TYPE TRANSCRIPTIONAL REGULATOR LRHA-RELATED"/>
    <property type="match status" value="1"/>
</dbReference>
<dbReference type="InterPro" id="IPR036388">
    <property type="entry name" value="WH-like_DNA-bd_sf"/>
</dbReference>
<evidence type="ECO:0000256" key="4">
    <source>
        <dbReference type="ARBA" id="ARBA00023163"/>
    </source>
</evidence>
<dbReference type="SUPFAM" id="SSF46785">
    <property type="entry name" value="Winged helix' DNA-binding domain"/>
    <property type="match status" value="1"/>
</dbReference>
<dbReference type="Gene3D" id="1.10.10.10">
    <property type="entry name" value="Winged helix-like DNA-binding domain superfamily/Winged helix DNA-binding domain"/>
    <property type="match status" value="1"/>
</dbReference>
<dbReference type="Gene3D" id="3.40.190.10">
    <property type="entry name" value="Periplasmic binding protein-like II"/>
    <property type="match status" value="2"/>
</dbReference>
<gene>
    <name evidence="6" type="ORF">SAMN05216236_16410</name>
</gene>
<dbReference type="PROSITE" id="PS50931">
    <property type="entry name" value="HTH_LYSR"/>
    <property type="match status" value="1"/>
</dbReference>
<reference evidence="6 7" key="1">
    <citation type="submission" date="2016-10" db="EMBL/GenBank/DDBJ databases">
        <authorList>
            <person name="de Groot N.N."/>
        </authorList>
    </citation>
    <scope>NUCLEOTIDE SEQUENCE [LARGE SCALE GENOMIC DNA]</scope>
    <source>
        <strain evidence="6 7">CGMCC 1.10959</strain>
    </source>
</reference>
<proteinExistence type="inferred from homology"/>
<keyword evidence="7" id="KW-1185">Reference proteome</keyword>
<name>A0A1I7ECL4_9RHOB</name>
<evidence type="ECO:0000256" key="1">
    <source>
        <dbReference type="ARBA" id="ARBA00009437"/>
    </source>
</evidence>